<proteinExistence type="predicted"/>
<reference evidence="2" key="1">
    <citation type="submission" date="2017-09" db="EMBL/GenBank/DDBJ databases">
        <title>Depth-based differentiation of microbial function through sediment-hosted aquifers and enrichment of novel symbionts in the deep terrestrial subsurface.</title>
        <authorList>
            <person name="Probst A.J."/>
            <person name="Ladd B."/>
            <person name="Jarett J.K."/>
            <person name="Geller-Mcgrath D.E."/>
            <person name="Sieber C.M.K."/>
            <person name="Emerson J.B."/>
            <person name="Anantharaman K."/>
            <person name="Thomas B.C."/>
            <person name="Malmstrom R."/>
            <person name="Stieglmeier M."/>
            <person name="Klingl A."/>
            <person name="Woyke T."/>
            <person name="Ryan C.M."/>
            <person name="Banfield J.F."/>
        </authorList>
    </citation>
    <scope>NUCLEOTIDE SEQUENCE [LARGE SCALE GENOMIC DNA]</scope>
</reference>
<gene>
    <name evidence="1" type="ORF">COT64_02780</name>
</gene>
<dbReference type="SUPFAM" id="SSF53335">
    <property type="entry name" value="S-adenosyl-L-methionine-dependent methyltransferases"/>
    <property type="match status" value="1"/>
</dbReference>
<dbReference type="InterPro" id="IPR029063">
    <property type="entry name" value="SAM-dependent_MTases_sf"/>
</dbReference>
<sequence length="246" mass="28965">MKIKPYSDNFFTEPSGSLKSAEQIVPLVLDLIRLKSVVDIGCGTGSFLRVFRENGVNDIFGIDGEWMPKNKLQIPEEFFQSADLQRTFELNRKFDLVISLEVAEHLPVESAETFVGSLTSLGPVILFSAAIPFQGGINHMNEQWPEYWVRLFGQKDYVPVDCIRRKIWNNKEVCMWYAQNILFFVKRDYLQKNKMLRKEYQQTHKSFLSLVHPKLYLFKTKRYYTFIKIIPFPIRWVIIKLKNLLR</sequence>
<comment type="caution">
    <text evidence="1">The sequence shown here is derived from an EMBL/GenBank/DDBJ whole genome shotgun (WGS) entry which is preliminary data.</text>
</comment>
<dbReference type="Gene3D" id="3.40.50.150">
    <property type="entry name" value="Vaccinia Virus protein VP39"/>
    <property type="match status" value="1"/>
</dbReference>
<dbReference type="EMBL" id="PEZI01000057">
    <property type="protein sequence ID" value="PIS14419.1"/>
    <property type="molecule type" value="Genomic_DNA"/>
</dbReference>
<dbReference type="AlphaFoldDB" id="A0A2H0WR80"/>
<dbReference type="CDD" id="cd02440">
    <property type="entry name" value="AdoMet_MTases"/>
    <property type="match status" value="1"/>
</dbReference>
<dbReference type="Proteomes" id="UP000230775">
    <property type="component" value="Unassembled WGS sequence"/>
</dbReference>
<evidence type="ECO:0000313" key="1">
    <source>
        <dbReference type="EMBL" id="PIS14419.1"/>
    </source>
</evidence>
<organism evidence="1 2">
    <name type="scientific">Candidatus Shapirobacteria bacterium CG09_land_8_20_14_0_10_39_12</name>
    <dbReference type="NCBI Taxonomy" id="1974885"/>
    <lineage>
        <taxon>Bacteria</taxon>
        <taxon>Candidatus Shapironibacteriota</taxon>
    </lineage>
</organism>
<dbReference type="Pfam" id="PF13489">
    <property type="entry name" value="Methyltransf_23"/>
    <property type="match status" value="1"/>
</dbReference>
<name>A0A2H0WR80_9BACT</name>
<accession>A0A2H0WR80</accession>
<evidence type="ECO:0008006" key="3">
    <source>
        <dbReference type="Google" id="ProtNLM"/>
    </source>
</evidence>
<protein>
    <recommendedName>
        <fullName evidence="3">Methyltransferase domain-containing protein</fullName>
    </recommendedName>
</protein>
<evidence type="ECO:0000313" key="2">
    <source>
        <dbReference type="Proteomes" id="UP000230775"/>
    </source>
</evidence>